<evidence type="ECO:0000259" key="4">
    <source>
        <dbReference type="PROSITE" id="PS51203"/>
    </source>
</evidence>
<evidence type="ECO:0000313" key="5">
    <source>
        <dbReference type="EMBL" id="CUU57597.1"/>
    </source>
</evidence>
<name>A0A0S4QQ36_9ACTN</name>
<proteinExistence type="inferred from homology"/>
<dbReference type="AlphaFoldDB" id="A0A0S4QQ36"/>
<organism evidence="5 6">
    <name type="scientific">Parafrankia irregularis</name>
    <dbReference type="NCBI Taxonomy" id="795642"/>
    <lineage>
        <taxon>Bacteria</taxon>
        <taxon>Bacillati</taxon>
        <taxon>Actinomycetota</taxon>
        <taxon>Actinomycetes</taxon>
        <taxon>Frankiales</taxon>
        <taxon>Frankiaceae</taxon>
        <taxon>Parafrankia</taxon>
    </lineage>
</organism>
<dbReference type="Proteomes" id="UP000198802">
    <property type="component" value="Unassembled WGS sequence"/>
</dbReference>
<evidence type="ECO:0000259" key="3">
    <source>
        <dbReference type="PROSITE" id="PS01031"/>
    </source>
</evidence>
<dbReference type="PANTHER" id="PTHR11527">
    <property type="entry name" value="HEAT-SHOCK PROTEIN 20 FAMILY MEMBER"/>
    <property type="match status" value="1"/>
</dbReference>
<gene>
    <name evidence="5" type="ORF">Ga0074812_11395</name>
</gene>
<dbReference type="EMBL" id="FAOZ01000013">
    <property type="protein sequence ID" value="CUU57597.1"/>
    <property type="molecule type" value="Genomic_DNA"/>
</dbReference>
<dbReference type="Pfam" id="PF00011">
    <property type="entry name" value="HSP20"/>
    <property type="match status" value="1"/>
</dbReference>
<dbReference type="InterPro" id="IPR002068">
    <property type="entry name" value="A-crystallin/Hsp20_dom"/>
</dbReference>
<dbReference type="InterPro" id="IPR031107">
    <property type="entry name" value="Small_HSP"/>
</dbReference>
<reference evidence="6" key="1">
    <citation type="submission" date="2015-11" db="EMBL/GenBank/DDBJ databases">
        <authorList>
            <person name="Varghese N."/>
        </authorList>
    </citation>
    <scope>NUCLEOTIDE SEQUENCE [LARGE SCALE GENOMIC DNA]</scope>
    <source>
        <strain evidence="6">DSM 45899</strain>
    </source>
</reference>
<dbReference type="InterPro" id="IPR007052">
    <property type="entry name" value="CS_dom"/>
</dbReference>
<dbReference type="RefSeq" id="WP_091279297.1">
    <property type="nucleotide sequence ID" value="NZ_FAOZ01000013.1"/>
</dbReference>
<evidence type="ECO:0000256" key="2">
    <source>
        <dbReference type="RuleBase" id="RU003616"/>
    </source>
</evidence>
<dbReference type="Gene3D" id="2.60.40.790">
    <property type="match status" value="1"/>
</dbReference>
<feature type="domain" description="CS" evidence="4">
    <location>
        <begin position="51"/>
        <end position="152"/>
    </location>
</feature>
<keyword evidence="6" id="KW-1185">Reference proteome</keyword>
<dbReference type="InterPro" id="IPR008978">
    <property type="entry name" value="HSP20-like_chaperone"/>
</dbReference>
<protein>
    <submittedName>
        <fullName evidence="5">HSP20 family protein</fullName>
    </submittedName>
</protein>
<evidence type="ECO:0000256" key="1">
    <source>
        <dbReference type="PROSITE-ProRule" id="PRU00285"/>
    </source>
</evidence>
<accession>A0A0S4QQ36</accession>
<sequence>MSHPVRAGGDRPLPTVRWDPFREIEDAWTRMGSLLGDVVGGERRPYGVLAGRTPGLDIEETDDAFIVELELPGVRSEDLSIDLRDNELTVSGEVREREARGTLRRQGRRTGRFEHAITVPGEVNPDTTTASLDCGVLTLRLPKAHRSQPRHINVSEPTSTETT</sequence>
<dbReference type="SUPFAM" id="SSF49764">
    <property type="entry name" value="HSP20-like chaperones"/>
    <property type="match status" value="1"/>
</dbReference>
<comment type="similarity">
    <text evidence="1 2">Belongs to the small heat shock protein (HSP20) family.</text>
</comment>
<feature type="domain" description="SHSP" evidence="3">
    <location>
        <begin position="47"/>
        <end position="157"/>
    </location>
</feature>
<dbReference type="CDD" id="cd06464">
    <property type="entry name" value="ACD_sHsps-like"/>
    <property type="match status" value="1"/>
</dbReference>
<dbReference type="PROSITE" id="PS51203">
    <property type="entry name" value="CS"/>
    <property type="match status" value="1"/>
</dbReference>
<evidence type="ECO:0000313" key="6">
    <source>
        <dbReference type="Proteomes" id="UP000198802"/>
    </source>
</evidence>
<dbReference type="PROSITE" id="PS01031">
    <property type="entry name" value="SHSP"/>
    <property type="match status" value="1"/>
</dbReference>